<evidence type="ECO:0000256" key="1">
    <source>
        <dbReference type="SAM" id="MobiDB-lite"/>
    </source>
</evidence>
<dbReference type="PANTHER" id="PTHR31987:SF1">
    <property type="entry name" value="GLUTAMINASE A"/>
    <property type="match status" value="1"/>
</dbReference>
<feature type="region of interest" description="Disordered" evidence="1">
    <location>
        <begin position="771"/>
        <end position="878"/>
    </location>
</feature>
<reference evidence="6 7" key="1">
    <citation type="submission" date="2024-01" db="EMBL/GenBank/DDBJ databases">
        <title>A draft genome for a cacao thread blight-causing isolate of Paramarasmius palmivorus.</title>
        <authorList>
            <person name="Baruah I.K."/>
            <person name="Bukari Y."/>
            <person name="Amoako-Attah I."/>
            <person name="Meinhardt L.W."/>
            <person name="Bailey B.A."/>
            <person name="Cohen S.P."/>
        </authorList>
    </citation>
    <scope>NUCLEOTIDE SEQUENCE [LARGE SCALE GENOMIC DNA]</scope>
    <source>
        <strain evidence="6 7">GH-12</strain>
    </source>
</reference>
<accession>A0AAW0D390</accession>
<evidence type="ECO:0000313" key="7">
    <source>
        <dbReference type="Proteomes" id="UP001383192"/>
    </source>
</evidence>
<organism evidence="6 7">
    <name type="scientific">Paramarasmius palmivorus</name>
    <dbReference type="NCBI Taxonomy" id="297713"/>
    <lineage>
        <taxon>Eukaryota</taxon>
        <taxon>Fungi</taxon>
        <taxon>Dikarya</taxon>
        <taxon>Basidiomycota</taxon>
        <taxon>Agaricomycotina</taxon>
        <taxon>Agaricomycetes</taxon>
        <taxon>Agaricomycetidae</taxon>
        <taxon>Agaricales</taxon>
        <taxon>Marasmiineae</taxon>
        <taxon>Marasmiaceae</taxon>
        <taxon>Paramarasmius</taxon>
    </lineage>
</organism>
<proteinExistence type="predicted"/>
<protein>
    <recommendedName>
        <fullName evidence="8">DUF1793-domain-containing protein</fullName>
    </recommendedName>
</protein>
<dbReference type="AlphaFoldDB" id="A0AAW0D390"/>
<dbReference type="GO" id="GO:0005975">
    <property type="term" value="P:carbohydrate metabolic process"/>
    <property type="evidence" value="ECO:0007669"/>
    <property type="project" value="InterPro"/>
</dbReference>
<feature type="signal peptide" evidence="3">
    <location>
        <begin position="1"/>
        <end position="20"/>
    </location>
</feature>
<feature type="compositionally biased region" description="Basic and acidic residues" evidence="1">
    <location>
        <begin position="836"/>
        <end position="857"/>
    </location>
</feature>
<evidence type="ECO:0000256" key="2">
    <source>
        <dbReference type="SAM" id="Phobius"/>
    </source>
</evidence>
<comment type="caution">
    <text evidence="6">The sequence shown here is derived from an EMBL/GenBank/DDBJ whole genome shotgun (WGS) entry which is preliminary data.</text>
</comment>
<dbReference type="InterPro" id="IPR032514">
    <property type="entry name" value="GtaA_central"/>
</dbReference>
<feature type="domain" description="Glutaminase A central" evidence="4">
    <location>
        <begin position="334"/>
        <end position="678"/>
    </location>
</feature>
<keyword evidence="2" id="KW-0812">Transmembrane</keyword>
<keyword evidence="2" id="KW-0472">Membrane</keyword>
<dbReference type="PANTHER" id="PTHR31987">
    <property type="entry name" value="GLUTAMINASE A-RELATED"/>
    <property type="match status" value="1"/>
</dbReference>
<evidence type="ECO:0008006" key="8">
    <source>
        <dbReference type="Google" id="ProtNLM"/>
    </source>
</evidence>
<feature type="compositionally biased region" description="Polar residues" evidence="1">
    <location>
        <begin position="865"/>
        <end position="878"/>
    </location>
</feature>
<feature type="compositionally biased region" description="Polar residues" evidence="1">
    <location>
        <begin position="825"/>
        <end position="834"/>
    </location>
</feature>
<feature type="chain" id="PRO_5043833122" description="DUF1793-domain-containing protein" evidence="3">
    <location>
        <begin position="21"/>
        <end position="878"/>
    </location>
</feature>
<dbReference type="Pfam" id="PF17168">
    <property type="entry name" value="DUF5127"/>
    <property type="match status" value="1"/>
</dbReference>
<gene>
    <name evidence="6" type="ORF">VNI00_007604</name>
</gene>
<evidence type="ECO:0000313" key="6">
    <source>
        <dbReference type="EMBL" id="KAK7045355.1"/>
    </source>
</evidence>
<feature type="compositionally biased region" description="Polar residues" evidence="1">
    <location>
        <begin position="804"/>
        <end position="814"/>
    </location>
</feature>
<evidence type="ECO:0000259" key="5">
    <source>
        <dbReference type="Pfam" id="PF17168"/>
    </source>
</evidence>
<keyword evidence="2" id="KW-1133">Transmembrane helix</keyword>
<feature type="transmembrane region" description="Helical" evidence="2">
    <location>
        <begin position="703"/>
        <end position="725"/>
    </location>
</feature>
<dbReference type="InterPro" id="IPR033433">
    <property type="entry name" value="GtaA_N"/>
</dbReference>
<sequence>MTLAILHIITLLLTATLTRAQFRPSVAPLLVRSPFFNSWLSQNISHKEPQFWNGATVNLGGFIRVDGTAYEWMGTAWKDVELPRRAGMNFTFVDVGSITVTPTRTVYSVAAGPMRLNFTFLSPLEPDDLTLQSFPFGYIYVDAISTDGGPHTVQLYCDVTGEWLSGNRQDKITWDNTVSGSAVFHQIQLVSKDKPTGDMAHDGVLYFATETAPGMTWQSGGQRARRSTFLKSGELSNGRDTNLRCIDCGDAPVFAFSNNLGRITSTSQPVVWAIGYVRDPVINQNGQQLRPYWSTTYNRVEDGIQAFLADFSNAKTRAESLDDKIVSNARRKVSSDYADVVSLSTRQVFGAMEVAVNSSGDPLMFMKDVGLDRSRRVNPVEKIFASFPAYLYINATWARYLLEPILQFHQSPLYTERYAAPDLGGSYPNAQGGAPNPARAIEDSGSMLIMTWAHAKFSGDLTLLSAYYQTLRKWTENLITSNAVAPSLAYQDSDGSPSVNLTNLALKGIIGVRAMAEISHTLGQGDDANRYQDIAAQWIRQWEASASADSDGHLKSSYNSNSSSWGMIYNIYADRLLGTNLVSQEIYDAQDAFYNKFESGSKFGLPLTADSDQVKYHWTLLTAATTEDPSTRTKLLRGVYEKAIDPNKQDAFPITYDIRANKTYGKASPAQGAAFAILSMDMQPGKLPGPNDDLSSSKSKAGAIAGGVLGSIAGIAILMIGFLFWRRRKNQDWAQNSQRKDNILTKFFGRSRPNDRPDIEHTQSMAATVMPWNPTQHHGPATREYHKGRIGSGKLAREMASRRSPYSTETSSRDNILAPPRSPSALESNDNSEVSALRDELEDLRRNMEEMRSRTRYEAPPSYDTLDSSSAFQQRTND</sequence>
<evidence type="ECO:0000259" key="4">
    <source>
        <dbReference type="Pfam" id="PF16335"/>
    </source>
</evidence>
<dbReference type="InterPro" id="IPR052743">
    <property type="entry name" value="Glutaminase_GtaA"/>
</dbReference>
<dbReference type="InterPro" id="IPR012341">
    <property type="entry name" value="6hp_glycosidase-like_sf"/>
</dbReference>
<keyword evidence="7" id="KW-1185">Reference proteome</keyword>
<keyword evidence="3" id="KW-0732">Signal</keyword>
<dbReference type="Proteomes" id="UP001383192">
    <property type="component" value="Unassembled WGS sequence"/>
</dbReference>
<feature type="domain" description="Glutaminase A N-terminal" evidence="5">
    <location>
        <begin position="103"/>
        <end position="327"/>
    </location>
</feature>
<name>A0AAW0D390_9AGAR</name>
<dbReference type="InterPro" id="IPR008928">
    <property type="entry name" value="6-hairpin_glycosidase_sf"/>
</dbReference>
<dbReference type="SUPFAM" id="SSF48208">
    <property type="entry name" value="Six-hairpin glycosidases"/>
    <property type="match status" value="1"/>
</dbReference>
<dbReference type="Gene3D" id="1.50.10.10">
    <property type="match status" value="1"/>
</dbReference>
<evidence type="ECO:0000256" key="3">
    <source>
        <dbReference type="SAM" id="SignalP"/>
    </source>
</evidence>
<dbReference type="CDD" id="cd12087">
    <property type="entry name" value="TM_EGFR-like"/>
    <property type="match status" value="1"/>
</dbReference>
<dbReference type="GO" id="GO:0003824">
    <property type="term" value="F:catalytic activity"/>
    <property type="evidence" value="ECO:0007669"/>
    <property type="project" value="UniProtKB-ARBA"/>
</dbReference>
<dbReference type="EMBL" id="JAYKXP010000025">
    <property type="protein sequence ID" value="KAK7045355.1"/>
    <property type="molecule type" value="Genomic_DNA"/>
</dbReference>
<dbReference type="Pfam" id="PF16335">
    <property type="entry name" value="GtaA_6_Hairpin"/>
    <property type="match status" value="1"/>
</dbReference>